<keyword evidence="8" id="KW-1185">Reference proteome</keyword>
<dbReference type="EMBL" id="CAJNOC010002377">
    <property type="protein sequence ID" value="CAF0929673.1"/>
    <property type="molecule type" value="Genomic_DNA"/>
</dbReference>
<dbReference type="SUPFAM" id="SSF57850">
    <property type="entry name" value="RING/U-box"/>
    <property type="match status" value="1"/>
</dbReference>
<evidence type="ECO:0000256" key="5">
    <source>
        <dbReference type="SAM" id="Coils"/>
    </source>
</evidence>
<comment type="caution">
    <text evidence="7">The sequence shown here is derived from an EMBL/GenBank/DDBJ whole genome shotgun (WGS) entry which is preliminary data.</text>
</comment>
<feature type="coiled-coil region" evidence="5">
    <location>
        <begin position="109"/>
        <end position="157"/>
    </location>
</feature>
<gene>
    <name evidence="7" type="ORF">OXX778_LOCUS12834</name>
</gene>
<dbReference type="InterPro" id="IPR012677">
    <property type="entry name" value="Nucleotide-bd_a/b_plait_sf"/>
</dbReference>
<dbReference type="Gene3D" id="3.30.40.10">
    <property type="entry name" value="Zinc/RING finger domain, C3HC4 (zinc finger)"/>
    <property type="match status" value="1"/>
</dbReference>
<keyword evidence="3" id="KW-0862">Zinc</keyword>
<accession>A0A814BQ01</accession>
<dbReference type="Proteomes" id="UP000663879">
    <property type="component" value="Unassembled WGS sequence"/>
</dbReference>
<protein>
    <recommendedName>
        <fullName evidence="6">RING-type domain-containing protein</fullName>
    </recommendedName>
</protein>
<evidence type="ECO:0000313" key="7">
    <source>
        <dbReference type="EMBL" id="CAF0929673.1"/>
    </source>
</evidence>
<dbReference type="SMART" id="SM00184">
    <property type="entry name" value="RING"/>
    <property type="match status" value="1"/>
</dbReference>
<evidence type="ECO:0000256" key="3">
    <source>
        <dbReference type="ARBA" id="ARBA00022833"/>
    </source>
</evidence>
<dbReference type="CDD" id="cd00590">
    <property type="entry name" value="RRM_SF"/>
    <property type="match status" value="1"/>
</dbReference>
<dbReference type="Pfam" id="PF00097">
    <property type="entry name" value="zf-C3HC4"/>
    <property type="match status" value="1"/>
</dbReference>
<dbReference type="SUPFAM" id="SSF54928">
    <property type="entry name" value="RNA-binding domain, RBD"/>
    <property type="match status" value="1"/>
</dbReference>
<keyword evidence="2 4" id="KW-0863">Zinc-finger</keyword>
<dbReference type="GO" id="GO:0008270">
    <property type="term" value="F:zinc ion binding"/>
    <property type="evidence" value="ECO:0007669"/>
    <property type="project" value="UniProtKB-KW"/>
</dbReference>
<dbReference type="InterPro" id="IPR035979">
    <property type="entry name" value="RBD_domain_sf"/>
</dbReference>
<dbReference type="SUPFAM" id="SSF75704">
    <property type="entry name" value="Mitotic arrest deficient-like 1, Mad1"/>
    <property type="match status" value="1"/>
</dbReference>
<feature type="coiled-coil region" evidence="5">
    <location>
        <begin position="231"/>
        <end position="293"/>
    </location>
</feature>
<dbReference type="InterPro" id="IPR013083">
    <property type="entry name" value="Znf_RING/FYVE/PHD"/>
</dbReference>
<organism evidence="7 8">
    <name type="scientific">Brachionus calyciflorus</name>
    <dbReference type="NCBI Taxonomy" id="104777"/>
    <lineage>
        <taxon>Eukaryota</taxon>
        <taxon>Metazoa</taxon>
        <taxon>Spiralia</taxon>
        <taxon>Gnathifera</taxon>
        <taxon>Rotifera</taxon>
        <taxon>Eurotatoria</taxon>
        <taxon>Monogononta</taxon>
        <taxon>Pseudotrocha</taxon>
        <taxon>Ploima</taxon>
        <taxon>Brachionidae</taxon>
        <taxon>Brachionus</taxon>
    </lineage>
</organism>
<reference evidence="7" key="1">
    <citation type="submission" date="2021-02" db="EMBL/GenBank/DDBJ databases">
        <authorList>
            <person name="Nowell W R."/>
        </authorList>
    </citation>
    <scope>NUCLEOTIDE SEQUENCE</scope>
    <source>
        <strain evidence="7">Ploen Becks lab</strain>
    </source>
</reference>
<evidence type="ECO:0000313" key="8">
    <source>
        <dbReference type="Proteomes" id="UP000663879"/>
    </source>
</evidence>
<dbReference type="OrthoDB" id="10542585at2759"/>
<sequence>MERFDIMISGIPNEVDAFRHLSELLRPLEQEFTEIEWFKLHQIAIDHPNPPRTTYAFVRFSDPNTHPQIVARLNGKEHRGRNLNVRINPKPTPRHILEPEYSPRVQRQIDRLKLTCENLTQTQSQLQIELEGARHEVDSLKDQQESLNQKILQLEAHPLQVTIKNPENQITKCETDLTDYRVRFASFNGNTRSMMYCPLRNLIHSTEKEITRLKSLVEDNKVELNREFDQVVNLRQQVSDQLILIDDLRAEVNRLDEQLELLRRQNDELVVENRQLTSKVEQLQQILEQQLHSGVDSTVYICPIYVEQPLEGVGIIALMCGHTFCRNCFNGIRTRMDWRVPRACPECRFNNVNEFIELHLS</sequence>
<proteinExistence type="predicted"/>
<dbReference type="PROSITE" id="PS50089">
    <property type="entry name" value="ZF_RING_2"/>
    <property type="match status" value="1"/>
</dbReference>
<dbReference type="InterPro" id="IPR018957">
    <property type="entry name" value="Znf_C3HC4_RING-type"/>
</dbReference>
<evidence type="ECO:0000256" key="1">
    <source>
        <dbReference type="ARBA" id="ARBA00022723"/>
    </source>
</evidence>
<dbReference type="InterPro" id="IPR001841">
    <property type="entry name" value="Znf_RING"/>
</dbReference>
<name>A0A814BQ01_9BILA</name>
<evidence type="ECO:0000259" key="6">
    <source>
        <dbReference type="PROSITE" id="PS50089"/>
    </source>
</evidence>
<keyword evidence="5" id="KW-0175">Coiled coil</keyword>
<keyword evidence="1" id="KW-0479">Metal-binding</keyword>
<dbReference type="Gene3D" id="3.30.70.330">
    <property type="match status" value="1"/>
</dbReference>
<dbReference type="AlphaFoldDB" id="A0A814BQ01"/>
<evidence type="ECO:0000256" key="2">
    <source>
        <dbReference type="ARBA" id="ARBA00022771"/>
    </source>
</evidence>
<dbReference type="GO" id="GO:0003676">
    <property type="term" value="F:nucleic acid binding"/>
    <property type="evidence" value="ECO:0007669"/>
    <property type="project" value="InterPro"/>
</dbReference>
<feature type="domain" description="RING-type" evidence="6">
    <location>
        <begin position="302"/>
        <end position="348"/>
    </location>
</feature>
<evidence type="ECO:0000256" key="4">
    <source>
        <dbReference type="PROSITE-ProRule" id="PRU00175"/>
    </source>
</evidence>